<name>A0ABT7NS27_9SPHI</name>
<comment type="similarity">
    <text evidence="1">Belongs to the DinB family.</text>
</comment>
<dbReference type="Gene3D" id="1.20.120.450">
    <property type="entry name" value="dinb family like domain"/>
    <property type="match status" value="1"/>
</dbReference>
<evidence type="ECO:0000256" key="2">
    <source>
        <dbReference type="ARBA" id="ARBA00022723"/>
    </source>
</evidence>
<sequence length="147" mass="17435">MKDFFKELLEYSSYYNRQLIDVINQDPSQVSEKTTSLMSHMLNAHHIWNYRIAGEKPLFAVWQNQPKEVMLEIELTNFKSSEDILENYALDHIGIYTNSQGQQFERNVRDILFHIINHTTYHRAQIASDFKVIGLTPLLNAYIHYKR</sequence>
<organism evidence="3 4">
    <name type="scientific">Sphingobacterium hotanense</name>
    <dbReference type="NCBI Taxonomy" id="649196"/>
    <lineage>
        <taxon>Bacteria</taxon>
        <taxon>Pseudomonadati</taxon>
        <taxon>Bacteroidota</taxon>
        <taxon>Sphingobacteriia</taxon>
        <taxon>Sphingobacteriales</taxon>
        <taxon>Sphingobacteriaceae</taxon>
        <taxon>Sphingobacterium</taxon>
    </lineage>
</organism>
<reference evidence="3" key="1">
    <citation type="submission" date="2020-06" db="EMBL/GenBank/DDBJ databases">
        <authorList>
            <person name="Dong N."/>
        </authorList>
    </citation>
    <scope>NUCLEOTIDE SEQUENCE</scope>
    <source>
        <strain evidence="3">R1692</strain>
    </source>
</reference>
<keyword evidence="2" id="KW-0479">Metal-binding</keyword>
<dbReference type="Proteomes" id="UP001170954">
    <property type="component" value="Unassembled WGS sequence"/>
</dbReference>
<accession>A0ABT7NS27</accession>
<dbReference type="EMBL" id="JACAGK010000065">
    <property type="protein sequence ID" value="MDM1049984.1"/>
    <property type="molecule type" value="Genomic_DNA"/>
</dbReference>
<dbReference type="SUPFAM" id="SSF109854">
    <property type="entry name" value="DinB/YfiT-like putative metalloenzymes"/>
    <property type="match status" value="1"/>
</dbReference>
<dbReference type="InterPro" id="IPR007837">
    <property type="entry name" value="DinB"/>
</dbReference>
<protein>
    <submittedName>
        <fullName evidence="3">Damage-inducible protein DinB</fullName>
    </submittedName>
</protein>
<evidence type="ECO:0000313" key="4">
    <source>
        <dbReference type="Proteomes" id="UP001170954"/>
    </source>
</evidence>
<reference evidence="3" key="2">
    <citation type="journal article" date="2022" name="Sci. Total Environ.">
        <title>Prevalence, transmission, and molecular epidemiology of tet(X)-positive bacteria among humans, animals, and environmental niches in China: An epidemiological, and genomic-based study.</title>
        <authorList>
            <person name="Dong N."/>
            <person name="Zeng Y."/>
            <person name="Cai C."/>
            <person name="Sun C."/>
            <person name="Lu J."/>
            <person name="Liu C."/>
            <person name="Zhou H."/>
            <person name="Sun Q."/>
            <person name="Shu L."/>
            <person name="Wang H."/>
            <person name="Wang Y."/>
            <person name="Wang S."/>
            <person name="Wu C."/>
            <person name="Chan E.W."/>
            <person name="Chen G."/>
            <person name="Shen Z."/>
            <person name="Chen S."/>
            <person name="Zhang R."/>
        </authorList>
    </citation>
    <scope>NUCLEOTIDE SEQUENCE</scope>
    <source>
        <strain evidence="3">R1692</strain>
    </source>
</reference>
<gene>
    <name evidence="3" type="ORF">HX018_17230</name>
</gene>
<keyword evidence="4" id="KW-1185">Reference proteome</keyword>
<evidence type="ECO:0000256" key="1">
    <source>
        <dbReference type="ARBA" id="ARBA00008635"/>
    </source>
</evidence>
<proteinExistence type="inferred from homology"/>
<dbReference type="InterPro" id="IPR034660">
    <property type="entry name" value="DinB/YfiT-like"/>
</dbReference>
<evidence type="ECO:0000313" key="3">
    <source>
        <dbReference type="EMBL" id="MDM1049984.1"/>
    </source>
</evidence>
<dbReference type="RefSeq" id="WP_286652172.1">
    <property type="nucleotide sequence ID" value="NZ_JACAGK010000065.1"/>
</dbReference>
<comment type="caution">
    <text evidence="3">The sequence shown here is derived from an EMBL/GenBank/DDBJ whole genome shotgun (WGS) entry which is preliminary data.</text>
</comment>
<dbReference type="Pfam" id="PF05163">
    <property type="entry name" value="DinB"/>
    <property type="match status" value="1"/>
</dbReference>